<comment type="caution">
    <text evidence="4">The sequence shown here is derived from an EMBL/GenBank/DDBJ whole genome shotgun (WGS) entry which is preliminary data.</text>
</comment>
<dbReference type="AlphaFoldDB" id="A0A2M9ZQ07"/>
<evidence type="ECO:0000259" key="2">
    <source>
        <dbReference type="Pfam" id="PF20250"/>
    </source>
</evidence>
<evidence type="ECO:0000313" key="5">
    <source>
        <dbReference type="Proteomes" id="UP000231962"/>
    </source>
</evidence>
<gene>
    <name evidence="3" type="ORF">CH360_13280</name>
    <name evidence="4" type="ORF">CH373_04050</name>
</gene>
<organism evidence="4 6">
    <name type="scientific">Leptospira perolatii</name>
    <dbReference type="NCBI Taxonomy" id="2023191"/>
    <lineage>
        <taxon>Bacteria</taxon>
        <taxon>Pseudomonadati</taxon>
        <taxon>Spirochaetota</taxon>
        <taxon>Spirochaetia</taxon>
        <taxon>Leptospirales</taxon>
        <taxon>Leptospiraceae</taxon>
        <taxon>Leptospira</taxon>
    </lineage>
</organism>
<feature type="coiled-coil region" evidence="1">
    <location>
        <begin position="412"/>
        <end position="442"/>
    </location>
</feature>
<keyword evidence="1" id="KW-0175">Coiled coil</keyword>
<dbReference type="OrthoDB" id="313950at2"/>
<feature type="domain" description="Flagellar Assembly Protein A N-terminal region" evidence="2">
    <location>
        <begin position="25"/>
        <end position="206"/>
    </location>
</feature>
<reference evidence="5 6" key="1">
    <citation type="submission" date="2017-07" db="EMBL/GenBank/DDBJ databases">
        <title>Leptospira spp. isolated from tropical soils.</title>
        <authorList>
            <person name="Thibeaux R."/>
            <person name="Iraola G."/>
            <person name="Ferres I."/>
            <person name="Bierque E."/>
            <person name="Girault D."/>
            <person name="Soupe-Gilbert M.-E."/>
            <person name="Picardeau M."/>
            <person name="Goarant C."/>
        </authorList>
    </citation>
    <scope>NUCLEOTIDE SEQUENCE [LARGE SCALE GENOMIC DNA]</scope>
    <source>
        <strain evidence="4 6">FH1-B-B1</strain>
        <strain evidence="3 5">FH1-B-C1</strain>
    </source>
</reference>
<dbReference type="PANTHER" id="PTHR38032:SF1">
    <property type="entry name" value="RNA-BINDING PROTEIN KHPB N-TERMINAL DOMAIN-CONTAINING PROTEIN"/>
    <property type="match status" value="1"/>
</dbReference>
<protein>
    <submittedName>
        <fullName evidence="4">Polymerase</fullName>
    </submittedName>
</protein>
<dbReference type="Pfam" id="PF20250">
    <property type="entry name" value="FapA_N"/>
    <property type="match status" value="1"/>
</dbReference>
<dbReference type="InterPro" id="IPR005646">
    <property type="entry name" value="FapA"/>
</dbReference>
<dbReference type="RefSeq" id="WP_100714531.1">
    <property type="nucleotide sequence ID" value="NZ_NPDY01000013.1"/>
</dbReference>
<name>A0A2M9ZQ07_9LEPT</name>
<dbReference type="Proteomes" id="UP000231990">
    <property type="component" value="Unassembled WGS sequence"/>
</dbReference>
<evidence type="ECO:0000313" key="3">
    <source>
        <dbReference type="EMBL" id="PJZ69026.1"/>
    </source>
</evidence>
<evidence type="ECO:0000313" key="4">
    <source>
        <dbReference type="EMBL" id="PJZ74105.1"/>
    </source>
</evidence>
<evidence type="ECO:0000313" key="6">
    <source>
        <dbReference type="Proteomes" id="UP000231990"/>
    </source>
</evidence>
<dbReference type="InterPro" id="IPR046866">
    <property type="entry name" value="FapA_N"/>
</dbReference>
<dbReference type="InterPro" id="IPR046865">
    <property type="entry name" value="FapA_b_solenoid"/>
</dbReference>
<accession>A0A2M9ZQ07</accession>
<dbReference type="EMBL" id="NPDZ01000002">
    <property type="protein sequence ID" value="PJZ74105.1"/>
    <property type="molecule type" value="Genomic_DNA"/>
</dbReference>
<dbReference type="Proteomes" id="UP000231962">
    <property type="component" value="Unassembled WGS sequence"/>
</dbReference>
<proteinExistence type="predicted"/>
<keyword evidence="5" id="KW-1185">Reference proteome</keyword>
<evidence type="ECO:0000256" key="1">
    <source>
        <dbReference type="SAM" id="Coils"/>
    </source>
</evidence>
<dbReference type="PANTHER" id="PTHR38032">
    <property type="entry name" value="POLYMERASE-RELATED"/>
    <property type="match status" value="1"/>
</dbReference>
<sequence>MVVSTDKSAGTPGVPEQEVSWDSVFSLKIDGDNLEADLSIRPGMIKGRALTTSVILEYLHDRDISLERILSDDIYQALKKLQANTTRMDFSPLSFTVAKGFPPTKGEDGWLKFYHPQAQRVKIKEDGSADFRNIDRYIYVKVGEKLATLFEGIPGKAGMDVFGKPIAPPSIKRPKLTIGKNVVEKVVIQEDKPLKEYYANTNGAVFSTESSLTVSQELQIDSNVGLGTGNVSYDGNVIVKGDIEPGSSVHTQGSLIVKGNAESTDLAVGADLEVSGGIKGDGKQVIKVHGNLTAKFIENCEIEVEGDVIVEGSILNSKIHCLGTVLLNGSSGNLVTSTVTAFNGLTCASLGSQAELDTTVELGFHYQNDRILQDLVKRLQAAEKEMEKIIPKIQQIKQLVQRSRAALPEEKKEAYRKVFEDYNQKNKFLEALRQKIETLKAARFHPGEVHLVVRKGAYPGSIIKYRRQLEKVEKFQSAFMMKFHPGQDKAAMVAVKVAK</sequence>
<dbReference type="EMBL" id="NPDY01000013">
    <property type="protein sequence ID" value="PJZ69026.1"/>
    <property type="molecule type" value="Genomic_DNA"/>
</dbReference>
<dbReference type="Pfam" id="PF03961">
    <property type="entry name" value="FapA"/>
    <property type="match status" value="1"/>
</dbReference>